<organism evidence="7 8">
    <name type="scientific">Paenibacillus taihuensis</name>
    <dbReference type="NCBI Taxonomy" id="1156355"/>
    <lineage>
        <taxon>Bacteria</taxon>
        <taxon>Bacillati</taxon>
        <taxon>Bacillota</taxon>
        <taxon>Bacilli</taxon>
        <taxon>Bacillales</taxon>
        <taxon>Paenibacillaceae</taxon>
        <taxon>Paenibacillus</taxon>
    </lineage>
</organism>
<protein>
    <submittedName>
        <fullName evidence="7">Glycosyl hydrolase family 2</fullName>
    </submittedName>
</protein>
<accession>A0A3D9RM68</accession>
<dbReference type="RefSeq" id="WP_245996066.1">
    <property type="nucleotide sequence ID" value="NZ_QTTN01000020.1"/>
</dbReference>
<comment type="caution">
    <text evidence="7">The sequence shown here is derived from an EMBL/GenBank/DDBJ whole genome shotgun (WGS) entry which is preliminary data.</text>
</comment>
<dbReference type="Proteomes" id="UP000256304">
    <property type="component" value="Unassembled WGS sequence"/>
</dbReference>
<dbReference type="SUPFAM" id="SSF51445">
    <property type="entry name" value="(Trans)glycosidases"/>
    <property type="match status" value="1"/>
</dbReference>
<dbReference type="AlphaFoldDB" id="A0A3D9RM68"/>
<comment type="similarity">
    <text evidence="1">Belongs to the glycosyl hydrolase 2 family.</text>
</comment>
<feature type="domain" description="Glycoside hydrolase family 2 immunoglobulin-like beta-sandwich" evidence="4">
    <location>
        <begin position="185"/>
        <end position="290"/>
    </location>
</feature>
<dbReference type="InterPro" id="IPR006102">
    <property type="entry name" value="Ig-like_GH2"/>
</dbReference>
<evidence type="ECO:0000256" key="3">
    <source>
        <dbReference type="ARBA" id="ARBA00023295"/>
    </source>
</evidence>
<evidence type="ECO:0000259" key="5">
    <source>
        <dbReference type="Pfam" id="PF02836"/>
    </source>
</evidence>
<evidence type="ECO:0000259" key="4">
    <source>
        <dbReference type="Pfam" id="PF00703"/>
    </source>
</evidence>
<gene>
    <name evidence="7" type="ORF">A8990_12045</name>
</gene>
<dbReference type="SUPFAM" id="SSF49303">
    <property type="entry name" value="beta-Galactosidase/glucuronidase domain"/>
    <property type="match status" value="1"/>
</dbReference>
<dbReference type="PANTHER" id="PTHR42732:SF3">
    <property type="entry name" value="HYDROLASE"/>
    <property type="match status" value="1"/>
</dbReference>
<sequence>MSSTPRLDYPRPQFARELWESLNGEWEFEFDDERVGQKEHWFSGKRALSKRIQVPFAFQSRLSGIADPAFHDCVWYRRKVEIPAAFADLRTILHFGAVDYEATVWVNGHFVVRHEGGHTPFHADITDYLQAGSDENWIVVQAVDYSEDITLPRGKQYWLNDSASIFYTRTTGIWQSVWLEAVSAVRLERVRMTPDVDRNEVVIRSFLTGFSPSQQLQLRVTVTADGQRVADDQYSLFAEHESRTIKLRDFNEHGLGRLWSPEHPNLYDVTFTLLADGVPVDKVDSYFGLRKVSIENGKFCLNNRPYYMKLVLDQGYFPDGNLTPPSDDAIKQDVELTKAMGFNGARKHQKVEDPRYLYWCDKLGLLVWGEMANAYDYSEKYAERFAKEWQEAVERDYNHPSIVAWVPLNESWGVPNIQIDVQQQQHALAMYYMTKSIDATRPVVSNDGWELVKTDLFNIHDYEWRNEVLQERYSSVEKAVSAMPANRRLSVGGFSYEGQPILVTEFGGIAFKKSDWEGWGYSGASTDEEYLERLNNVVKPMLRSPVVQGYCYTQLTDVEQEINGLLTYDRKPKVPAAMIKAINEGTYSPDKE</sequence>
<dbReference type="InterPro" id="IPR013783">
    <property type="entry name" value="Ig-like_fold"/>
</dbReference>
<dbReference type="InterPro" id="IPR006104">
    <property type="entry name" value="Glyco_hydro_2_N"/>
</dbReference>
<keyword evidence="2 7" id="KW-0378">Hydrolase</keyword>
<feature type="domain" description="Glycosyl hydrolases family 2 sugar binding" evidence="6">
    <location>
        <begin position="20"/>
        <end position="159"/>
    </location>
</feature>
<evidence type="ECO:0000313" key="7">
    <source>
        <dbReference type="EMBL" id="REE80999.1"/>
    </source>
</evidence>
<dbReference type="InterPro" id="IPR036156">
    <property type="entry name" value="Beta-gal/glucu_dom_sf"/>
</dbReference>
<dbReference type="Pfam" id="PF00703">
    <property type="entry name" value="Glyco_hydro_2"/>
    <property type="match status" value="1"/>
</dbReference>
<dbReference type="InterPro" id="IPR051913">
    <property type="entry name" value="GH2_Domain-Containing"/>
</dbReference>
<keyword evidence="8" id="KW-1185">Reference proteome</keyword>
<dbReference type="Gene3D" id="2.60.40.10">
    <property type="entry name" value="Immunoglobulins"/>
    <property type="match status" value="1"/>
</dbReference>
<dbReference type="Pfam" id="PF02837">
    <property type="entry name" value="Glyco_hydro_2_N"/>
    <property type="match status" value="1"/>
</dbReference>
<keyword evidence="3" id="KW-0326">Glycosidase</keyword>
<dbReference type="GO" id="GO:0004553">
    <property type="term" value="F:hydrolase activity, hydrolyzing O-glycosyl compounds"/>
    <property type="evidence" value="ECO:0007669"/>
    <property type="project" value="InterPro"/>
</dbReference>
<feature type="domain" description="Glycoside hydrolase family 2 catalytic" evidence="5">
    <location>
        <begin position="292"/>
        <end position="578"/>
    </location>
</feature>
<evidence type="ECO:0000259" key="6">
    <source>
        <dbReference type="Pfam" id="PF02837"/>
    </source>
</evidence>
<dbReference type="SUPFAM" id="SSF49785">
    <property type="entry name" value="Galactose-binding domain-like"/>
    <property type="match status" value="1"/>
</dbReference>
<evidence type="ECO:0000256" key="2">
    <source>
        <dbReference type="ARBA" id="ARBA00022801"/>
    </source>
</evidence>
<dbReference type="EMBL" id="QTTN01000020">
    <property type="protein sequence ID" value="REE80999.1"/>
    <property type="molecule type" value="Genomic_DNA"/>
</dbReference>
<dbReference type="Pfam" id="PF02836">
    <property type="entry name" value="Glyco_hydro_2_C"/>
    <property type="match status" value="1"/>
</dbReference>
<dbReference type="Gene3D" id="3.20.20.80">
    <property type="entry name" value="Glycosidases"/>
    <property type="match status" value="1"/>
</dbReference>
<reference evidence="7 8" key="1">
    <citation type="submission" date="2018-08" db="EMBL/GenBank/DDBJ databases">
        <title>Genomic Encyclopedia of Type Strains, Phase III (KMG-III): the genomes of soil and plant-associated and newly described type strains.</title>
        <authorList>
            <person name="Whitman W."/>
        </authorList>
    </citation>
    <scope>NUCLEOTIDE SEQUENCE [LARGE SCALE GENOMIC DNA]</scope>
    <source>
        <strain evidence="7 8">CGMCC 1.10966</strain>
    </source>
</reference>
<evidence type="ECO:0000256" key="1">
    <source>
        <dbReference type="ARBA" id="ARBA00007401"/>
    </source>
</evidence>
<dbReference type="InterPro" id="IPR008979">
    <property type="entry name" value="Galactose-bd-like_sf"/>
</dbReference>
<name>A0A3D9RM68_9BACL</name>
<dbReference type="GO" id="GO:0005975">
    <property type="term" value="P:carbohydrate metabolic process"/>
    <property type="evidence" value="ECO:0007669"/>
    <property type="project" value="InterPro"/>
</dbReference>
<evidence type="ECO:0000313" key="8">
    <source>
        <dbReference type="Proteomes" id="UP000256304"/>
    </source>
</evidence>
<dbReference type="InterPro" id="IPR017853">
    <property type="entry name" value="GH"/>
</dbReference>
<proteinExistence type="inferred from homology"/>
<dbReference type="Gene3D" id="2.60.120.260">
    <property type="entry name" value="Galactose-binding domain-like"/>
    <property type="match status" value="1"/>
</dbReference>
<dbReference type="PANTHER" id="PTHR42732">
    <property type="entry name" value="BETA-GALACTOSIDASE"/>
    <property type="match status" value="1"/>
</dbReference>
<dbReference type="InterPro" id="IPR006103">
    <property type="entry name" value="Glyco_hydro_2_cat"/>
</dbReference>